<dbReference type="Proteomes" id="UP000245618">
    <property type="component" value="Unassembled WGS sequence"/>
</dbReference>
<dbReference type="OrthoDB" id="770454at2"/>
<protein>
    <submittedName>
        <fullName evidence="1">Uncharacterized protein</fullName>
    </submittedName>
</protein>
<proteinExistence type="predicted"/>
<comment type="caution">
    <text evidence="1">The sequence shown here is derived from an EMBL/GenBank/DDBJ whole genome shotgun (WGS) entry which is preliminary data.</text>
</comment>
<organism evidence="1 2">
    <name type="scientific">Flavobacterium laiguense</name>
    <dbReference type="NCBI Taxonomy" id="2169409"/>
    <lineage>
        <taxon>Bacteria</taxon>
        <taxon>Pseudomonadati</taxon>
        <taxon>Bacteroidota</taxon>
        <taxon>Flavobacteriia</taxon>
        <taxon>Flavobacteriales</taxon>
        <taxon>Flavobacteriaceae</taxon>
        <taxon>Flavobacterium</taxon>
    </lineage>
</organism>
<accession>A0A2U1JRZ3</accession>
<dbReference type="EMBL" id="QCZH01000017">
    <property type="protein sequence ID" value="PWA07980.1"/>
    <property type="molecule type" value="Genomic_DNA"/>
</dbReference>
<reference evidence="1 2" key="1">
    <citation type="submission" date="2018-04" db="EMBL/GenBank/DDBJ databases">
        <title>Flavobacterium sp. nov., isolated from glacier ice.</title>
        <authorList>
            <person name="Liu Q."/>
            <person name="Xin Y.-H."/>
        </authorList>
    </citation>
    <scope>NUCLEOTIDE SEQUENCE [LARGE SCALE GENOMIC DNA]</scope>
    <source>
        <strain evidence="1 2">LB2P30</strain>
    </source>
</reference>
<dbReference type="RefSeq" id="WP_116764064.1">
    <property type="nucleotide sequence ID" value="NZ_QCZH01000017.1"/>
</dbReference>
<keyword evidence="2" id="KW-1185">Reference proteome</keyword>
<dbReference type="AlphaFoldDB" id="A0A2U1JRZ3"/>
<evidence type="ECO:0000313" key="1">
    <source>
        <dbReference type="EMBL" id="PWA07980.1"/>
    </source>
</evidence>
<sequence length="74" mass="8608">MNLVTRKSNFIQELSNIDESLLEKLELLVKASKKDWYSELSAQEKEEIEIGISQADNNELVSHSAVMDKFKKWH</sequence>
<name>A0A2U1JRZ3_9FLAO</name>
<evidence type="ECO:0000313" key="2">
    <source>
        <dbReference type="Proteomes" id="UP000245618"/>
    </source>
</evidence>
<gene>
    <name evidence="1" type="ORF">DB891_13300</name>
</gene>